<dbReference type="HOGENOM" id="CLU_027007_0_0_1"/>
<dbReference type="OMA" id="FENGEIW"/>
<dbReference type="PANTHER" id="PTHR24396">
    <property type="entry name" value="ZINC FINGER PROTEIN"/>
    <property type="match status" value="1"/>
</dbReference>
<dbReference type="STRING" id="559304.G8XZR8"/>
<dbReference type="GO" id="GO:0008270">
    <property type="term" value="F:zinc ion binding"/>
    <property type="evidence" value="ECO:0007669"/>
    <property type="project" value="UniProtKB-KW"/>
</dbReference>
<keyword evidence="5" id="KW-0539">Nucleus</keyword>
<evidence type="ECO:0000313" key="10">
    <source>
        <dbReference type="Proteomes" id="UP000005222"/>
    </source>
</evidence>
<reference evidence="9 10" key="1">
    <citation type="journal article" date="2012" name="G3 (Bethesda)">
        <title>Pichia sorbitophila, an interspecies yeast hybrid reveals early steps of genome resolution following polyploidization.</title>
        <authorList>
            <person name="Leh Louis V."/>
            <person name="Despons L."/>
            <person name="Friedrich A."/>
            <person name="Martin T."/>
            <person name="Durrens P."/>
            <person name="Casaregola S."/>
            <person name="Neuveglise C."/>
            <person name="Fairhead C."/>
            <person name="Marck C."/>
            <person name="Cruz J.A."/>
            <person name="Straub M.L."/>
            <person name="Kugler V."/>
            <person name="Sacerdot C."/>
            <person name="Uzunov Z."/>
            <person name="Thierry A."/>
            <person name="Weiss S."/>
            <person name="Bleykasten C."/>
            <person name="De Montigny J."/>
            <person name="Jacques N."/>
            <person name="Jung P."/>
            <person name="Lemaire M."/>
            <person name="Mallet S."/>
            <person name="Morel G."/>
            <person name="Richard G.F."/>
            <person name="Sarkar A."/>
            <person name="Savel G."/>
            <person name="Schacherer J."/>
            <person name="Seret M.L."/>
            <person name="Talla E."/>
            <person name="Samson G."/>
            <person name="Jubin C."/>
            <person name="Poulain J."/>
            <person name="Vacherie B."/>
            <person name="Barbe V."/>
            <person name="Pelletier E."/>
            <person name="Sherman D.J."/>
            <person name="Westhof E."/>
            <person name="Weissenbach J."/>
            <person name="Baret P.V."/>
            <person name="Wincker P."/>
            <person name="Gaillardin C."/>
            <person name="Dujon B."/>
            <person name="Souciet J.L."/>
        </authorList>
    </citation>
    <scope>NUCLEOTIDE SEQUENCE [LARGE SCALE GENOMIC DNA]</scope>
    <source>
        <strain evidence="10">ATCC MYA-4447 / BCRC 22081 / CBS 7064 / NBRC 10061 / NRRL Y-12695</strain>
    </source>
</reference>
<dbReference type="PROSITE" id="PS50157">
    <property type="entry name" value="ZINC_FINGER_C2H2_2"/>
    <property type="match status" value="1"/>
</dbReference>
<evidence type="ECO:0000256" key="4">
    <source>
        <dbReference type="ARBA" id="ARBA00022833"/>
    </source>
</evidence>
<evidence type="ECO:0000256" key="2">
    <source>
        <dbReference type="ARBA" id="ARBA00022723"/>
    </source>
</evidence>
<organism evidence="9 10">
    <name type="scientific">Pichia sorbitophila (strain ATCC MYA-4447 / BCRC 22081 / CBS 7064 / NBRC 10061 / NRRL Y-12695)</name>
    <name type="common">Hybrid yeast</name>
    <dbReference type="NCBI Taxonomy" id="559304"/>
    <lineage>
        <taxon>Eukaryota</taxon>
        <taxon>Fungi</taxon>
        <taxon>Dikarya</taxon>
        <taxon>Ascomycota</taxon>
        <taxon>Saccharomycotina</taxon>
        <taxon>Pichiomycetes</taxon>
        <taxon>Debaryomycetaceae</taxon>
        <taxon>Millerozyma</taxon>
    </lineage>
</organism>
<dbReference type="GO" id="GO:0000978">
    <property type="term" value="F:RNA polymerase II cis-regulatory region sequence-specific DNA binding"/>
    <property type="evidence" value="ECO:0007669"/>
    <property type="project" value="TreeGrafter"/>
</dbReference>
<dbReference type="InterPro" id="IPR036236">
    <property type="entry name" value="Znf_C2H2_sf"/>
</dbReference>
<feature type="compositionally biased region" description="Basic and acidic residues" evidence="7">
    <location>
        <begin position="201"/>
        <end position="210"/>
    </location>
</feature>
<evidence type="ECO:0000256" key="1">
    <source>
        <dbReference type="ARBA" id="ARBA00004123"/>
    </source>
</evidence>
<accession>G8XZR8</accession>
<dbReference type="SUPFAM" id="SSF57667">
    <property type="entry name" value="beta-beta-alpha zinc fingers"/>
    <property type="match status" value="1"/>
</dbReference>
<dbReference type="InterPro" id="IPR051643">
    <property type="entry name" value="Transcr_Reg_ZincFinger"/>
</dbReference>
<comment type="subcellular location">
    <subcellularLocation>
        <location evidence="1">Nucleus</location>
    </subcellularLocation>
</comment>
<dbReference type="OrthoDB" id="9439903at2759"/>
<feature type="compositionally biased region" description="Basic and acidic residues" evidence="7">
    <location>
        <begin position="161"/>
        <end position="181"/>
    </location>
</feature>
<protein>
    <submittedName>
        <fullName evidence="9">Piso0_005720 protein</fullName>
    </submittedName>
</protein>
<keyword evidence="3 6" id="KW-0863">Zinc-finger</keyword>
<gene>
    <name evidence="9" type="primary">Piso0_005720</name>
    <name evidence="9" type="ORF">GNLVRS01_PISO0N21111g</name>
</gene>
<dbReference type="Gene3D" id="3.30.160.60">
    <property type="entry name" value="Classic Zinc Finger"/>
    <property type="match status" value="1"/>
</dbReference>
<keyword evidence="10" id="KW-1185">Reference proteome</keyword>
<dbReference type="PROSITE" id="PS00028">
    <property type="entry name" value="ZINC_FINGER_C2H2_1"/>
    <property type="match status" value="1"/>
</dbReference>
<feature type="compositionally biased region" description="Low complexity" evidence="7">
    <location>
        <begin position="149"/>
        <end position="160"/>
    </location>
</feature>
<evidence type="ECO:0000256" key="7">
    <source>
        <dbReference type="SAM" id="MobiDB-lite"/>
    </source>
</evidence>
<evidence type="ECO:0000256" key="6">
    <source>
        <dbReference type="PROSITE-ProRule" id="PRU00042"/>
    </source>
</evidence>
<feature type="domain" description="C2H2-type" evidence="8">
    <location>
        <begin position="215"/>
        <end position="242"/>
    </location>
</feature>
<evidence type="ECO:0000256" key="3">
    <source>
        <dbReference type="ARBA" id="ARBA00022771"/>
    </source>
</evidence>
<evidence type="ECO:0000256" key="5">
    <source>
        <dbReference type="ARBA" id="ARBA00023242"/>
    </source>
</evidence>
<feature type="region of interest" description="Disordered" evidence="7">
    <location>
        <begin position="131"/>
        <end position="210"/>
    </location>
</feature>
<dbReference type="SMART" id="SM00355">
    <property type="entry name" value="ZnF_C2H2"/>
    <property type="match status" value="2"/>
</dbReference>
<dbReference type="GO" id="GO:0005634">
    <property type="term" value="C:nucleus"/>
    <property type="evidence" value="ECO:0007669"/>
    <property type="project" value="UniProtKB-SubCell"/>
</dbReference>
<dbReference type="PANTHER" id="PTHR24396:SF19">
    <property type="entry name" value="FI01119P"/>
    <property type="match status" value="1"/>
</dbReference>
<dbReference type="GO" id="GO:0000981">
    <property type="term" value="F:DNA-binding transcription factor activity, RNA polymerase II-specific"/>
    <property type="evidence" value="ECO:0007669"/>
    <property type="project" value="TreeGrafter"/>
</dbReference>
<keyword evidence="2" id="KW-0479">Metal-binding</keyword>
<keyword evidence="4" id="KW-0862">Zinc</keyword>
<evidence type="ECO:0000259" key="8">
    <source>
        <dbReference type="PROSITE" id="PS50157"/>
    </source>
</evidence>
<dbReference type="eggNOG" id="ENOG502S1NP">
    <property type="taxonomic scope" value="Eukaryota"/>
</dbReference>
<dbReference type="Proteomes" id="UP000005222">
    <property type="component" value="Chromosome N"/>
</dbReference>
<dbReference type="AlphaFoldDB" id="G8XZR8"/>
<evidence type="ECO:0000313" key="9">
    <source>
        <dbReference type="EMBL" id="CCE87177.1"/>
    </source>
</evidence>
<dbReference type="InterPro" id="IPR013087">
    <property type="entry name" value="Znf_C2H2_type"/>
</dbReference>
<dbReference type="EMBL" id="FO082046">
    <property type="protein sequence ID" value="CCE87177.1"/>
    <property type="molecule type" value="Genomic_DNA"/>
</dbReference>
<dbReference type="FunCoup" id="G8XZR8">
    <property type="interactions" value="1350"/>
</dbReference>
<dbReference type="InParanoid" id="G8XZR8"/>
<sequence length="501" mass="56530">MATVSKDSNREMSGIQRVYDRIQRSLVEAAMLSLTVRVVQFLIEVFLKIVFDIEQEGKKCDTKNTQAFPVKENDSSTVSLFPEISASNMYVEEYDESSRCPTPCSTGLATRLLPFKNEKGEIEWTFTDEVGFEGGASATEKDRKDETPSESSPSSTASISRESKYSSESPEVVKKQERDDMSSTARSTPEGLVDTEGDDEGNIKENESYDEKKSFPCPHCDAVFRIRGYLTRHLKKHDTKKAYTCPFHKSSIITDENNVIHKCHPTGGFSRRDTYKTHLKSRHFKYPKGTRTKDRSSSSGSCGMCGEFFQNAEIWCEIHIEGAECRCLPSGFKGKSIIKNRLRRQLSKNKGKDIDLSSLEASKLLESSFGLGNTPNSSSNQVSYSSHSSNSPTFSISSSINGNVQGIQNITPHSQSQICDSPVYYHQIPTPQSQQINPYQRQDNHVVDPTTESYESFPKKYNEVQMNMYDEYDDDYCLDIDQLNKSSIYLYNEFLAYANPS</sequence>
<name>G8XZR8_PICSO</name>
<proteinExistence type="predicted"/>